<feature type="compositionally biased region" description="Basic and acidic residues" evidence="1">
    <location>
        <begin position="554"/>
        <end position="563"/>
    </location>
</feature>
<feature type="domain" description="FF" evidence="3">
    <location>
        <begin position="389"/>
        <end position="450"/>
    </location>
</feature>
<dbReference type="Gene3D" id="1.10.10.440">
    <property type="entry name" value="FF domain"/>
    <property type="match status" value="2"/>
</dbReference>
<dbReference type="PANTHER" id="PTHR11864:SF0">
    <property type="entry name" value="PRP40 PRE-MRNA PROCESSING FACTOR 40 HOMOLOG A (YEAST)"/>
    <property type="match status" value="1"/>
</dbReference>
<name>A0A086JDU0_TOXGO</name>
<dbReference type="InterPro" id="IPR002713">
    <property type="entry name" value="FF_domain"/>
</dbReference>
<dbReference type="GO" id="GO:0003723">
    <property type="term" value="F:RNA binding"/>
    <property type="evidence" value="ECO:0007669"/>
    <property type="project" value="TreeGrafter"/>
</dbReference>
<protein>
    <submittedName>
        <fullName evidence="4">Putative WW domain protein</fullName>
    </submittedName>
</protein>
<feature type="domain" description="WW" evidence="2">
    <location>
        <begin position="133"/>
        <end position="161"/>
    </location>
</feature>
<feature type="compositionally biased region" description="Basic and acidic residues" evidence="1">
    <location>
        <begin position="665"/>
        <end position="675"/>
    </location>
</feature>
<dbReference type="PROSITE" id="PS50020">
    <property type="entry name" value="WW_DOMAIN_2"/>
    <property type="match status" value="2"/>
</dbReference>
<accession>A0A086JDU0</accession>
<dbReference type="AlphaFoldDB" id="A0A086JDU0"/>
<dbReference type="GO" id="GO:0071004">
    <property type="term" value="C:U2-type prespliceosome"/>
    <property type="evidence" value="ECO:0007669"/>
    <property type="project" value="TreeGrafter"/>
</dbReference>
<organism evidence="4 5">
    <name type="scientific">Toxoplasma gondii p89</name>
    <dbReference type="NCBI Taxonomy" id="943119"/>
    <lineage>
        <taxon>Eukaryota</taxon>
        <taxon>Sar</taxon>
        <taxon>Alveolata</taxon>
        <taxon>Apicomplexa</taxon>
        <taxon>Conoidasida</taxon>
        <taxon>Coccidia</taxon>
        <taxon>Eucoccidiorida</taxon>
        <taxon>Eimeriorina</taxon>
        <taxon>Sarcocystidae</taxon>
        <taxon>Toxoplasma</taxon>
    </lineage>
</organism>
<evidence type="ECO:0000256" key="1">
    <source>
        <dbReference type="SAM" id="MobiDB-lite"/>
    </source>
</evidence>
<dbReference type="EMBL" id="AEYI02002076">
    <property type="protein sequence ID" value="KFG30308.1"/>
    <property type="molecule type" value="Genomic_DNA"/>
</dbReference>
<proteinExistence type="predicted"/>
<feature type="region of interest" description="Disordered" evidence="1">
    <location>
        <begin position="510"/>
        <end position="675"/>
    </location>
</feature>
<dbReference type="InterPro" id="IPR039726">
    <property type="entry name" value="Prp40-like"/>
</dbReference>
<dbReference type="Proteomes" id="UP000028828">
    <property type="component" value="Unassembled WGS sequence"/>
</dbReference>
<sequence>MMGGGDGAPPAGGLSFPSASAFPPHLPSVLPSGAPGVSDLAPPVLMNPGLMGLALGLGGAPTAVGGAFGAQPGPRPSGPEGKAAEVAGANGWTEHVGKDGRRYYYNAATQQSQWEKPEAMMTEEEKKVYNKLGWIKYSTAEGKEYWFSSYTKKSTWTTPKEVDEYLKQLEEEKEEWPKFTNKTEARRWIVKLFELKKFPPRINWENAVKFLETDKRWESFKILTRGERKQSFSEFMSQRQKKTADSTRKKRQEARDALAQALQNWEELAPGTTYIAMADKMHEQEWWTFLTEQERDDFFQDYMEEFDKRHRELFKKKRKKDVETVEKILDKRSAEFDYRRKWVDVRDELFAIPELSTVLRLDILQVWENWVEHGYADERRNRRHVVFRRERKRRDAFRSLLDEAAKKGELTAKTEWPDFVAQIVNDPRYYQMVGQGGSTPRELFEDAVDNLKEEYQRQKPVILDCLKRAGLELDSPSLTFEEFYSALCTCEGMKGVSLMNAKLTFESLTSPARDRGRSGEHGAASGTRNPVATEDVSRRESTSPRRTTACRALLARETKETRVGGHSGSATSSRRRRDSPRGRDRERETERESSRKDGSSSSSSYSGSSLRGEGRGRERRSASRQTERDGPGDRHRGRSRSREGERKRRRSHASSRSSSPRGKGRKDDGKRKRRH</sequence>
<dbReference type="Pfam" id="PF00397">
    <property type="entry name" value="WW"/>
    <property type="match status" value="1"/>
</dbReference>
<dbReference type="CDD" id="cd00201">
    <property type="entry name" value="WW"/>
    <property type="match status" value="1"/>
</dbReference>
<feature type="compositionally biased region" description="Low complexity" evidence="1">
    <location>
        <begin position="544"/>
        <end position="553"/>
    </location>
</feature>
<reference evidence="4 5" key="1">
    <citation type="submission" date="2014-03" db="EMBL/GenBank/DDBJ databases">
        <authorList>
            <person name="Sibley D."/>
            <person name="Venepally P."/>
            <person name="Karamycheva S."/>
            <person name="Hadjithomas M."/>
            <person name="Khan A."/>
            <person name="Brunk B."/>
            <person name="Roos D."/>
            <person name="Caler E."/>
            <person name="Lorenzi H."/>
        </authorList>
    </citation>
    <scope>NUCLEOTIDE SEQUENCE [LARGE SCALE GENOMIC DNA]</scope>
    <source>
        <strain evidence="5">p89</strain>
    </source>
</reference>
<dbReference type="PROSITE" id="PS01159">
    <property type="entry name" value="WW_DOMAIN_1"/>
    <property type="match status" value="2"/>
</dbReference>
<dbReference type="GO" id="GO:0005685">
    <property type="term" value="C:U1 snRNP"/>
    <property type="evidence" value="ECO:0007669"/>
    <property type="project" value="TreeGrafter"/>
</dbReference>
<gene>
    <name evidence="4" type="ORF">TGP89_306220</name>
</gene>
<feature type="compositionally biased region" description="Basic and acidic residues" evidence="1">
    <location>
        <begin position="612"/>
        <end position="646"/>
    </location>
</feature>
<dbReference type="VEuPathDB" id="ToxoDB:TGP89_306220"/>
<evidence type="ECO:0000313" key="5">
    <source>
        <dbReference type="Proteomes" id="UP000028828"/>
    </source>
</evidence>
<feature type="region of interest" description="Disordered" evidence="1">
    <location>
        <begin position="234"/>
        <end position="253"/>
    </location>
</feature>
<dbReference type="PANTHER" id="PTHR11864">
    <property type="entry name" value="PRE-MRNA-PROCESSING PROTEIN PRP40"/>
    <property type="match status" value="1"/>
</dbReference>
<dbReference type="SUPFAM" id="SSF51045">
    <property type="entry name" value="WW domain"/>
    <property type="match status" value="2"/>
</dbReference>
<dbReference type="InterPro" id="IPR001202">
    <property type="entry name" value="WW_dom"/>
</dbReference>
<comment type="caution">
    <text evidence="4">The sequence shown here is derived from an EMBL/GenBank/DDBJ whole genome shotgun (WGS) entry which is preliminary data.</text>
</comment>
<dbReference type="SUPFAM" id="SSF81698">
    <property type="entry name" value="FF domain"/>
    <property type="match status" value="2"/>
</dbReference>
<evidence type="ECO:0000259" key="3">
    <source>
        <dbReference type="PROSITE" id="PS51676"/>
    </source>
</evidence>
<feature type="domain" description="WW" evidence="2">
    <location>
        <begin position="90"/>
        <end position="119"/>
    </location>
</feature>
<dbReference type="OrthoDB" id="187617at2759"/>
<feature type="compositionally biased region" description="Low complexity" evidence="1">
    <location>
        <begin position="599"/>
        <end position="611"/>
    </location>
</feature>
<dbReference type="InterPro" id="IPR036020">
    <property type="entry name" value="WW_dom_sf"/>
</dbReference>
<dbReference type="SMART" id="SM00456">
    <property type="entry name" value="WW"/>
    <property type="match status" value="2"/>
</dbReference>
<dbReference type="InterPro" id="IPR036517">
    <property type="entry name" value="FF_domain_sf"/>
</dbReference>
<dbReference type="SMART" id="SM00441">
    <property type="entry name" value="FF"/>
    <property type="match status" value="2"/>
</dbReference>
<dbReference type="PROSITE" id="PS51676">
    <property type="entry name" value="FF"/>
    <property type="match status" value="1"/>
</dbReference>
<dbReference type="Pfam" id="PF01846">
    <property type="entry name" value="FF"/>
    <property type="match status" value="1"/>
</dbReference>
<feature type="compositionally biased region" description="Basic and acidic residues" evidence="1">
    <location>
        <begin position="579"/>
        <end position="598"/>
    </location>
</feature>
<dbReference type="Gene3D" id="2.20.70.10">
    <property type="match status" value="1"/>
</dbReference>
<evidence type="ECO:0000259" key="2">
    <source>
        <dbReference type="PROSITE" id="PS50020"/>
    </source>
</evidence>
<evidence type="ECO:0000313" key="4">
    <source>
        <dbReference type="EMBL" id="KFG30308.1"/>
    </source>
</evidence>
<dbReference type="GO" id="GO:0045292">
    <property type="term" value="P:mRNA cis splicing, via spliceosome"/>
    <property type="evidence" value="ECO:0007669"/>
    <property type="project" value="InterPro"/>
</dbReference>